<organism evidence="2 3">
    <name type="scientific">Novimethylophilus kurashikiensis</name>
    <dbReference type="NCBI Taxonomy" id="1825523"/>
    <lineage>
        <taxon>Bacteria</taxon>
        <taxon>Pseudomonadati</taxon>
        <taxon>Pseudomonadota</taxon>
        <taxon>Betaproteobacteria</taxon>
        <taxon>Nitrosomonadales</taxon>
        <taxon>Methylophilaceae</taxon>
        <taxon>Novimethylophilus</taxon>
    </lineage>
</organism>
<dbReference type="Pfam" id="PF13692">
    <property type="entry name" value="Glyco_trans_1_4"/>
    <property type="match status" value="1"/>
</dbReference>
<name>A0A2R5F4T3_9PROT</name>
<evidence type="ECO:0000313" key="2">
    <source>
        <dbReference type="EMBL" id="GBG13406.1"/>
    </source>
</evidence>
<accession>A0A2R5F4T3</accession>
<evidence type="ECO:0000259" key="1">
    <source>
        <dbReference type="Pfam" id="PF13439"/>
    </source>
</evidence>
<dbReference type="InterPro" id="IPR028098">
    <property type="entry name" value="Glyco_trans_4-like_N"/>
</dbReference>
<dbReference type="PANTHER" id="PTHR12526:SF636">
    <property type="entry name" value="BLL3647 PROTEIN"/>
    <property type="match status" value="1"/>
</dbReference>
<dbReference type="PANTHER" id="PTHR12526">
    <property type="entry name" value="GLYCOSYLTRANSFERASE"/>
    <property type="match status" value="1"/>
</dbReference>
<dbReference type="Gene3D" id="3.40.50.2000">
    <property type="entry name" value="Glycogen Phosphorylase B"/>
    <property type="match status" value="2"/>
</dbReference>
<dbReference type="Pfam" id="PF13439">
    <property type="entry name" value="Glyco_transf_4"/>
    <property type="match status" value="1"/>
</dbReference>
<feature type="domain" description="Glycosyltransferase subfamily 4-like N-terminal" evidence="1">
    <location>
        <begin position="12"/>
        <end position="161"/>
    </location>
</feature>
<keyword evidence="3" id="KW-1185">Reference proteome</keyword>
<protein>
    <recommendedName>
        <fullName evidence="1">Glycosyltransferase subfamily 4-like N-terminal domain-containing protein</fullName>
    </recommendedName>
</protein>
<dbReference type="OrthoDB" id="433681at2"/>
<dbReference type="CDD" id="cd03801">
    <property type="entry name" value="GT4_PimA-like"/>
    <property type="match status" value="1"/>
</dbReference>
<dbReference type="GO" id="GO:0016757">
    <property type="term" value="F:glycosyltransferase activity"/>
    <property type="evidence" value="ECO:0007669"/>
    <property type="project" value="UniProtKB-ARBA"/>
</dbReference>
<dbReference type="Proteomes" id="UP000245081">
    <property type="component" value="Unassembled WGS sequence"/>
</dbReference>
<dbReference type="EMBL" id="BDOQ01000003">
    <property type="protein sequence ID" value="GBG13406.1"/>
    <property type="molecule type" value="Genomic_DNA"/>
</dbReference>
<gene>
    <name evidence="2" type="ORF">NMK_0953</name>
</gene>
<dbReference type="RefSeq" id="WP_109014613.1">
    <property type="nucleotide sequence ID" value="NZ_BDOQ01000003.1"/>
</dbReference>
<reference evidence="2 3" key="1">
    <citation type="journal article" date="2018" name="Environ. Microbiol.">
        <title>Isolation and genomic characterization of Novimethylophilus kurashikiensis gen. nov. sp. nov., a new lanthanide-dependent methylotrophic species of Methylophilaceae.</title>
        <authorList>
            <person name="Lv H."/>
            <person name="Sahin N."/>
            <person name="Tani A."/>
        </authorList>
    </citation>
    <scope>NUCLEOTIDE SEQUENCE [LARGE SCALE GENOMIC DNA]</scope>
    <source>
        <strain evidence="2 3">La2-4</strain>
    </source>
</reference>
<sequence length="363" mass="40305">MRILHTESSINWGGKELRALEEIRWLNAHGHEAWIAARPNAKILEWARTWNVPYFEVPFRGAVLPAAMSRLWSLMRQYRFDLVHCHDAHDAMHGAVLRLLGAKVIRTLHSEGISRRKLQQLIWRHGSDRVIVVSEVLKQRLVAMGVSSTKIEVINEGIDLAEFNFRRTGDKIRSEFNISSGCKVLTNIGMIRPNKGQRYLVEAADAIVAAIPDVRFLLVGEATRMEFDEELKSSLAACSQRDKFVLTGYRTDVADFIAASDCVVISSTAEAHSRVVPQAFAMKRPVVATDVGGLPELVKPGVTGTLVPAADPAALAEAVISTLKADNSSILDNAYSMALERFQIDGMMQRTLACYERALGTNR</sequence>
<dbReference type="SUPFAM" id="SSF53756">
    <property type="entry name" value="UDP-Glycosyltransferase/glycogen phosphorylase"/>
    <property type="match status" value="1"/>
</dbReference>
<dbReference type="AlphaFoldDB" id="A0A2R5F4T3"/>
<proteinExistence type="predicted"/>
<evidence type="ECO:0000313" key="3">
    <source>
        <dbReference type="Proteomes" id="UP000245081"/>
    </source>
</evidence>
<comment type="caution">
    <text evidence="2">The sequence shown here is derived from an EMBL/GenBank/DDBJ whole genome shotgun (WGS) entry which is preliminary data.</text>
</comment>